<dbReference type="Gene3D" id="3.40.50.720">
    <property type="entry name" value="NAD(P)-binding Rossmann-like Domain"/>
    <property type="match status" value="1"/>
</dbReference>
<dbReference type="GO" id="GO:0000166">
    <property type="term" value="F:nucleotide binding"/>
    <property type="evidence" value="ECO:0007669"/>
    <property type="project" value="InterPro"/>
</dbReference>
<comment type="similarity">
    <text evidence="1">Belongs to the Gfo/Idh/MocA family.</text>
</comment>
<dbReference type="PANTHER" id="PTHR22604:SF105">
    <property type="entry name" value="TRANS-1,2-DIHYDROBENZENE-1,2-DIOL DEHYDROGENASE"/>
    <property type="match status" value="1"/>
</dbReference>
<feature type="domain" description="Gfo/Idh/MocA-like oxidoreductase N-terminal" evidence="6">
    <location>
        <begin position="28"/>
        <end position="135"/>
    </location>
</feature>
<evidence type="ECO:0000256" key="5">
    <source>
        <dbReference type="ARBA" id="ARBA00049233"/>
    </source>
</evidence>
<evidence type="ECO:0000256" key="4">
    <source>
        <dbReference type="ARBA" id="ARBA00042988"/>
    </source>
</evidence>
<evidence type="ECO:0000256" key="2">
    <source>
        <dbReference type="ARBA" id="ARBA00023002"/>
    </source>
</evidence>
<proteinExistence type="inferred from homology"/>
<sequence length="415" mass="46368">MAGLFDMAKRNWQIRNPPGVVTKTAEPLRFGILGAADIAPNALISPAKTHPDVVVYAVAARDRGKAQSYAQKHGITEAKATYQDVLDDPMIDCVYIPLPNGLHFEWALRALQAGKHVLLEKPSVNNTEEAKMLFHHKLLSAPKAPVLLEAAHYLFHPAWTKFMTLITPSEVESAKAVIWVPMWQLSTDDIRYRYDLGGGALMDLGAYTASALVHIFGAVAEECEECVTEPGSFDARCDRLYRAKYIFPGGGRGEMEGDLSAPLDRLSPDIHVSHRSVSVSPDVAGVQIPEGHEMYRTRKVKFGTFVQPAYMHSITVDDSYELRLIGDTSGIVKSWTERQTIKAYTFRDTGAEQAGEPYWTTYRYMLEQFVDEVRGKTVKQWVTAEDSMNTARMLDMAYTRSGLGLRKTSEYRLKA</sequence>
<dbReference type="SUPFAM" id="SSF51735">
    <property type="entry name" value="NAD(P)-binding Rossmann-fold domains"/>
    <property type="match status" value="1"/>
</dbReference>
<reference evidence="7 8" key="1">
    <citation type="submission" date="2024-02" db="EMBL/GenBank/DDBJ databases">
        <title>De novo assembly and annotation of 12 fungi associated with fruit tree decline syndrome in Ontario, Canada.</title>
        <authorList>
            <person name="Sulman M."/>
            <person name="Ellouze W."/>
            <person name="Ilyukhin E."/>
        </authorList>
    </citation>
    <scope>NUCLEOTIDE SEQUENCE [LARGE SCALE GENOMIC DNA]</scope>
    <source>
        <strain evidence="7 8">M11/M66-122</strain>
    </source>
</reference>
<dbReference type="SUPFAM" id="SSF55347">
    <property type="entry name" value="Glyceraldehyde-3-phosphate dehydrogenase-like, C-terminal domain"/>
    <property type="match status" value="1"/>
</dbReference>
<dbReference type="PANTHER" id="PTHR22604">
    <property type="entry name" value="OXIDOREDUCTASES"/>
    <property type="match status" value="1"/>
</dbReference>
<keyword evidence="8" id="KW-1185">Reference proteome</keyword>
<dbReference type="InterPro" id="IPR036291">
    <property type="entry name" value="NAD(P)-bd_dom_sf"/>
</dbReference>
<accession>A0AAN9YWF5</accession>
<evidence type="ECO:0000256" key="1">
    <source>
        <dbReference type="ARBA" id="ARBA00010928"/>
    </source>
</evidence>
<dbReference type="GO" id="GO:0047837">
    <property type="term" value="F:D-xylose 1-dehydrogenase (NADP+) activity"/>
    <property type="evidence" value="ECO:0007669"/>
    <property type="project" value="UniProtKB-EC"/>
</dbReference>
<dbReference type="AlphaFoldDB" id="A0AAN9YWF5"/>
<gene>
    <name evidence="7" type="ORF">SLS62_001591</name>
</gene>
<dbReference type="EC" id="1.1.1.179" evidence="3"/>
<comment type="catalytic activity">
    <reaction evidence="5">
        <text>D-xylose + NADP(+) = D-xylono-1,5-lactone + NADPH + H(+)</text>
        <dbReference type="Rhea" id="RHEA:22000"/>
        <dbReference type="ChEBI" id="CHEBI:15378"/>
        <dbReference type="ChEBI" id="CHEBI:15867"/>
        <dbReference type="ChEBI" id="CHEBI:53455"/>
        <dbReference type="ChEBI" id="CHEBI:57783"/>
        <dbReference type="ChEBI" id="CHEBI:58349"/>
        <dbReference type="EC" id="1.1.1.179"/>
    </reaction>
</comment>
<evidence type="ECO:0000259" key="6">
    <source>
        <dbReference type="Pfam" id="PF01408"/>
    </source>
</evidence>
<evidence type="ECO:0000256" key="3">
    <source>
        <dbReference type="ARBA" id="ARBA00038984"/>
    </source>
</evidence>
<dbReference type="InterPro" id="IPR050984">
    <property type="entry name" value="Gfo/Idh/MocA_domain"/>
</dbReference>
<dbReference type="InterPro" id="IPR000683">
    <property type="entry name" value="Gfo/Idh/MocA-like_OxRdtase_N"/>
</dbReference>
<organism evidence="7 8">
    <name type="scientific">Diatrype stigma</name>
    <dbReference type="NCBI Taxonomy" id="117547"/>
    <lineage>
        <taxon>Eukaryota</taxon>
        <taxon>Fungi</taxon>
        <taxon>Dikarya</taxon>
        <taxon>Ascomycota</taxon>
        <taxon>Pezizomycotina</taxon>
        <taxon>Sordariomycetes</taxon>
        <taxon>Xylariomycetidae</taxon>
        <taxon>Xylariales</taxon>
        <taxon>Diatrypaceae</taxon>
        <taxon>Diatrype</taxon>
    </lineage>
</organism>
<protein>
    <recommendedName>
        <fullName evidence="3">D-xylose 1-dehydrogenase (NADP(+), D-xylono-1,5-lactone-forming)</fullName>
        <ecNumber evidence="3">1.1.1.179</ecNumber>
    </recommendedName>
    <alternativeName>
        <fullName evidence="4">D-xylose-NADP dehydrogenase</fullName>
    </alternativeName>
</protein>
<evidence type="ECO:0000313" key="7">
    <source>
        <dbReference type="EMBL" id="KAK7756365.1"/>
    </source>
</evidence>
<dbReference type="Gene3D" id="3.30.360.10">
    <property type="entry name" value="Dihydrodipicolinate Reductase, domain 2"/>
    <property type="match status" value="1"/>
</dbReference>
<dbReference type="Proteomes" id="UP001320420">
    <property type="component" value="Unassembled WGS sequence"/>
</dbReference>
<dbReference type="EMBL" id="JAKJXP020000007">
    <property type="protein sequence ID" value="KAK7756365.1"/>
    <property type="molecule type" value="Genomic_DNA"/>
</dbReference>
<keyword evidence="2" id="KW-0560">Oxidoreductase</keyword>
<dbReference type="Pfam" id="PF01408">
    <property type="entry name" value="GFO_IDH_MocA"/>
    <property type="match status" value="1"/>
</dbReference>
<evidence type="ECO:0000313" key="8">
    <source>
        <dbReference type="Proteomes" id="UP001320420"/>
    </source>
</evidence>
<comment type="caution">
    <text evidence="7">The sequence shown here is derived from an EMBL/GenBank/DDBJ whole genome shotgun (WGS) entry which is preliminary data.</text>
</comment>
<name>A0AAN9YWF5_9PEZI</name>